<keyword evidence="2 3" id="KW-0496">Mitochondrion</keyword>
<protein>
    <submittedName>
        <fullName evidence="3">Uncharacterized protein</fullName>
    </submittedName>
</protein>
<evidence type="ECO:0000256" key="2">
    <source>
        <dbReference type="ARBA" id="ARBA00023128"/>
    </source>
</evidence>
<dbReference type="GO" id="GO:0003677">
    <property type="term" value="F:DNA binding"/>
    <property type="evidence" value="ECO:0007669"/>
    <property type="project" value="InterPro"/>
</dbReference>
<dbReference type="PROSITE" id="PS00489">
    <property type="entry name" value="RNA_POL_PHAGE_2"/>
    <property type="match status" value="1"/>
</dbReference>
<comment type="subcellular location">
    <subcellularLocation>
        <location evidence="1">Mitochondrion</location>
    </subcellularLocation>
</comment>
<dbReference type="EMBL" id="KX066186">
    <property type="protein sequence ID" value="APB96793.1"/>
    <property type="molecule type" value="Genomic_DNA"/>
</dbReference>
<dbReference type="GO" id="GO:0005739">
    <property type="term" value="C:mitochondrion"/>
    <property type="evidence" value="ECO:0007669"/>
    <property type="project" value="UniProtKB-SubCell"/>
</dbReference>
<dbReference type="Gene3D" id="1.10.150.20">
    <property type="entry name" value="5' to 3' exonuclease, C-terminal subdomain"/>
    <property type="match status" value="1"/>
</dbReference>
<reference evidence="3" key="1">
    <citation type="journal article" date="2017" name="Mycologia">
        <title>Epichloe hybrida sp. nov., an emerging model system for investigating fungal allopolyploidy.</title>
        <authorList>
            <person name="Campbell M.A."/>
            <person name="Tapper B.A."/>
            <person name="Johnson R.D."/>
            <person name="Mace W."/>
            <person name="Ram A."/>
            <person name="Lukito Y."/>
            <person name="Dupont P.-Y."/>
            <person name="Johnson L.J."/>
            <person name="Scott D.B."/>
            <person name="Ganley A.R.D."/>
            <person name="Cox M.P."/>
        </authorList>
    </citation>
    <scope>NUCLEOTIDE SEQUENCE</scope>
    <source>
        <strain evidence="3">AR5</strain>
    </source>
</reference>
<proteinExistence type="predicted"/>
<dbReference type="SUPFAM" id="SSF56672">
    <property type="entry name" value="DNA/RNA polymerases"/>
    <property type="match status" value="1"/>
</dbReference>
<gene>
    <name evidence="3" type="primary">orf99</name>
</gene>
<evidence type="ECO:0000313" key="3">
    <source>
        <dbReference type="EMBL" id="APB96793.1"/>
    </source>
</evidence>
<dbReference type="GO" id="GO:0006351">
    <property type="term" value="P:DNA-templated transcription"/>
    <property type="evidence" value="ECO:0007669"/>
    <property type="project" value="InterPro"/>
</dbReference>
<organism evidence="3">
    <name type="scientific">Epichloe festucae</name>
    <dbReference type="NCBI Taxonomy" id="35717"/>
    <lineage>
        <taxon>Eukaryota</taxon>
        <taxon>Fungi</taxon>
        <taxon>Dikarya</taxon>
        <taxon>Ascomycota</taxon>
        <taxon>Pezizomycotina</taxon>
        <taxon>Sordariomycetes</taxon>
        <taxon>Hypocreomycetidae</taxon>
        <taxon>Hypocreales</taxon>
        <taxon>Clavicipitaceae</taxon>
        <taxon>Epichloe</taxon>
    </lineage>
</organism>
<accession>A0A1J0D043</accession>
<geneLocation type="mitochondrion" evidence="3"/>
<name>A0A1J0D043_9HYPO</name>
<evidence type="ECO:0000256" key="1">
    <source>
        <dbReference type="ARBA" id="ARBA00004173"/>
    </source>
</evidence>
<dbReference type="GeneID" id="30513410"/>
<sequence>MFDSEANNENYKRLKDFVFDRVYLKKAIMTIPYNASRTNMMKYIIGNLSEVKRDKDGVVWYSKLNTNKTLISNKDISVLVGCIYYIINKDFEKEIDEIS</sequence>
<dbReference type="GO" id="GO:0003899">
    <property type="term" value="F:DNA-directed RNA polymerase activity"/>
    <property type="evidence" value="ECO:0007669"/>
    <property type="project" value="InterPro"/>
</dbReference>
<dbReference type="InterPro" id="IPR002092">
    <property type="entry name" value="DNA-dir_Rpol_phage-type"/>
</dbReference>
<dbReference type="AlphaFoldDB" id="A0A1J0D043"/>
<dbReference type="InterPro" id="IPR043502">
    <property type="entry name" value="DNA/RNA_pol_sf"/>
</dbReference>
<dbReference type="RefSeq" id="YP_009327834.1">
    <property type="nucleotide sequence ID" value="NC_032064.1"/>
</dbReference>